<dbReference type="InterPro" id="IPR008250">
    <property type="entry name" value="ATPase_P-typ_transduc_dom_A_sf"/>
</dbReference>
<dbReference type="Gene3D" id="3.40.50.1000">
    <property type="entry name" value="HAD superfamily/HAD-like"/>
    <property type="match status" value="1"/>
</dbReference>
<dbReference type="GO" id="GO:0005524">
    <property type="term" value="F:ATP binding"/>
    <property type="evidence" value="ECO:0007669"/>
    <property type="project" value="UniProtKB-UniRule"/>
</dbReference>
<gene>
    <name evidence="9" type="ORF">B5G21_02075</name>
</gene>
<evidence type="ECO:0000256" key="5">
    <source>
        <dbReference type="ARBA" id="ARBA00022989"/>
    </source>
</evidence>
<dbReference type="Gene3D" id="3.40.1110.10">
    <property type="entry name" value="Calcium-transporting ATPase, cytoplasmic domain N"/>
    <property type="match status" value="1"/>
</dbReference>
<keyword evidence="7" id="KW-1003">Cell membrane</keyword>
<keyword evidence="4" id="KW-1278">Translocase</keyword>
<dbReference type="PANTHER" id="PTHR48085:SF5">
    <property type="entry name" value="CADMIUM_ZINC-TRANSPORTING ATPASE HMA4-RELATED"/>
    <property type="match status" value="1"/>
</dbReference>
<comment type="subcellular location">
    <subcellularLocation>
        <location evidence="1">Cell membrane</location>
        <topology evidence="1">Multi-pass membrane protein</topology>
    </subcellularLocation>
</comment>
<dbReference type="SUPFAM" id="SSF56784">
    <property type="entry name" value="HAD-like"/>
    <property type="match status" value="1"/>
</dbReference>
<dbReference type="GO" id="GO:0019829">
    <property type="term" value="F:ATPase-coupled monoatomic cation transmembrane transporter activity"/>
    <property type="evidence" value="ECO:0007669"/>
    <property type="project" value="InterPro"/>
</dbReference>
<dbReference type="GO" id="GO:0015086">
    <property type="term" value="F:cadmium ion transmembrane transporter activity"/>
    <property type="evidence" value="ECO:0007669"/>
    <property type="project" value="TreeGrafter"/>
</dbReference>
<dbReference type="SUPFAM" id="SSF81653">
    <property type="entry name" value="Calcium ATPase, transduction domain A"/>
    <property type="match status" value="1"/>
</dbReference>
<dbReference type="InterPro" id="IPR036412">
    <property type="entry name" value="HAD-like_sf"/>
</dbReference>
<evidence type="ECO:0000256" key="4">
    <source>
        <dbReference type="ARBA" id="ARBA00022967"/>
    </source>
</evidence>
<dbReference type="NCBIfam" id="TIGR01494">
    <property type="entry name" value="ATPase_P-type"/>
    <property type="match status" value="1"/>
</dbReference>
<evidence type="ECO:0000256" key="2">
    <source>
        <dbReference type="ARBA" id="ARBA00006024"/>
    </source>
</evidence>
<name>A0A1Y3U7G8_9ACTN</name>
<dbReference type="Pfam" id="PF00122">
    <property type="entry name" value="E1-E2_ATPase"/>
    <property type="match status" value="1"/>
</dbReference>
<organism evidence="9 10">
    <name type="scientific">Enorma massiliensis</name>
    <dbReference type="NCBI Taxonomy" id="1472761"/>
    <lineage>
        <taxon>Bacteria</taxon>
        <taxon>Bacillati</taxon>
        <taxon>Actinomycetota</taxon>
        <taxon>Coriobacteriia</taxon>
        <taxon>Coriobacteriales</taxon>
        <taxon>Coriobacteriaceae</taxon>
        <taxon>Enorma</taxon>
    </lineage>
</organism>
<keyword evidence="10" id="KW-1185">Reference proteome</keyword>
<dbReference type="InterPro" id="IPR027256">
    <property type="entry name" value="P-typ_ATPase_IB"/>
</dbReference>
<keyword evidence="7" id="KW-0479">Metal-binding</keyword>
<dbReference type="SFLD" id="SFLDG00002">
    <property type="entry name" value="C1.7:_P-type_atpase_like"/>
    <property type="match status" value="1"/>
</dbReference>
<dbReference type="InterPro" id="IPR044492">
    <property type="entry name" value="P_typ_ATPase_HD_dom"/>
</dbReference>
<dbReference type="PROSITE" id="PS00154">
    <property type="entry name" value="ATPASE_E1_E2"/>
    <property type="match status" value="1"/>
</dbReference>
<proteinExistence type="inferred from homology"/>
<accession>A0A1Y3U7G8</accession>
<dbReference type="Gene3D" id="2.70.150.10">
    <property type="entry name" value="Calcium-transporting ATPase, cytoplasmic transduction domain A"/>
    <property type="match status" value="1"/>
</dbReference>
<comment type="caution">
    <text evidence="9">The sequence shown here is derived from an EMBL/GenBank/DDBJ whole genome shotgun (WGS) entry which is preliminary data.</text>
</comment>
<dbReference type="InterPro" id="IPR023214">
    <property type="entry name" value="HAD_sf"/>
</dbReference>
<keyword evidence="5 7" id="KW-1133">Transmembrane helix</keyword>
<reference evidence="10" key="1">
    <citation type="submission" date="2017-04" db="EMBL/GenBank/DDBJ databases">
        <title>Function of individual gut microbiota members based on whole genome sequencing of pure cultures obtained from chicken caecum.</title>
        <authorList>
            <person name="Medvecky M."/>
            <person name="Cejkova D."/>
            <person name="Polansky O."/>
            <person name="Karasova D."/>
            <person name="Kubasova T."/>
            <person name="Cizek A."/>
            <person name="Rychlik I."/>
        </authorList>
    </citation>
    <scope>NUCLEOTIDE SEQUENCE [LARGE SCALE GENOMIC DNA]</scope>
    <source>
        <strain evidence="10">An70</strain>
    </source>
</reference>
<evidence type="ECO:0000256" key="1">
    <source>
        <dbReference type="ARBA" id="ARBA00004651"/>
    </source>
</evidence>
<evidence type="ECO:0000256" key="3">
    <source>
        <dbReference type="ARBA" id="ARBA00022692"/>
    </source>
</evidence>
<dbReference type="SFLD" id="SFLDS00003">
    <property type="entry name" value="Haloacid_Dehalogenase"/>
    <property type="match status" value="1"/>
</dbReference>
<dbReference type="InterPro" id="IPR059000">
    <property type="entry name" value="ATPase_P-type_domA"/>
</dbReference>
<keyword evidence="7" id="KW-0547">Nucleotide-binding</keyword>
<dbReference type="InterPro" id="IPR001757">
    <property type="entry name" value="P_typ_ATPase"/>
</dbReference>
<sequence length="691" mass="73764">MRYVIEHEVPGRLRLTFADHLGASDALALEASLSSWTGVERVRSYPRIRSVAIWYRDALARTALLDRLNELSRVQLDAVRAQAPTALAPAVPSAARSIIRLVGNHLIRRWLLPPALRAVWAGLHYLGFLRAGLTSLMRHRLDVPVLDATAIGISFVKRDPKTAASTMFLLDLGEVLEDATRERSEHELIRSLMAIPQNARRLEDGEEVTVPAQSLRVGDLVVARTGMPVCVDGVVVRGAAMVNQAALTGEPLAVERMAGDDVFAGTAVEEGEIVIRVGAEPASTKLRSIVNLVEASEQLKSEIQTRREHLADRFVPWNFLLAGLVAATTKSLAKTSAALMVDYSCALRLTSSISVLAAMSQSAHEGMAVKGAKHFEAIAAADTIVFDKTGTLTEATPRVARVLALAPDWTEDEVLRTSACLEEHFPHPVARAVVAAAAARDLEHRERHAEVAYIVAHGIASALDGKRIVIGSRHFVMEDEHVEVAPEAEARINGDLEGLSPLYLAQDGKLVGVLGIEDPLKAGVPEAIAALRSQGIGHIIMLTGDNERTAARIAAEAGITEYRADLLPEDKHAYVEALVARGRRVVMVGDGVNDAPALSAADVGIAMGTGTAIAQEVADVTLAAGGLDAIVRLHALSRSLMGRLDRSFTAVMGINSALLAAGIVGIIRPQTSALLHNGTTIALAAESARRL</sequence>
<comment type="caution">
    <text evidence="7">Lacks conserved residue(s) required for the propagation of feature annotation.</text>
</comment>
<evidence type="ECO:0000313" key="9">
    <source>
        <dbReference type="EMBL" id="OUN44085.1"/>
    </source>
</evidence>
<dbReference type="GO" id="GO:0005886">
    <property type="term" value="C:plasma membrane"/>
    <property type="evidence" value="ECO:0007669"/>
    <property type="project" value="UniProtKB-SubCell"/>
</dbReference>
<feature type="domain" description="P-type ATPase A" evidence="8">
    <location>
        <begin position="195"/>
        <end position="294"/>
    </location>
</feature>
<dbReference type="RefSeq" id="WP_087185839.1">
    <property type="nucleotide sequence ID" value="NZ_NFHO01000002.1"/>
</dbReference>
<dbReference type="InterPro" id="IPR023299">
    <property type="entry name" value="ATPase_P-typ_cyto_dom_N"/>
</dbReference>
<dbReference type="eggNOG" id="COG2217">
    <property type="taxonomic scope" value="Bacteria"/>
</dbReference>
<dbReference type="InterPro" id="IPR051014">
    <property type="entry name" value="Cation_Transport_ATPase_IB"/>
</dbReference>
<dbReference type="PRINTS" id="PR00119">
    <property type="entry name" value="CATATPASE"/>
</dbReference>
<dbReference type="AlphaFoldDB" id="A0A1Y3U7G8"/>
<dbReference type="Proteomes" id="UP000196560">
    <property type="component" value="Unassembled WGS sequence"/>
</dbReference>
<dbReference type="EMBL" id="NFHO01000002">
    <property type="protein sequence ID" value="OUN44085.1"/>
    <property type="molecule type" value="Genomic_DNA"/>
</dbReference>
<dbReference type="PROSITE" id="PS01229">
    <property type="entry name" value="COF_2"/>
    <property type="match status" value="1"/>
</dbReference>
<keyword evidence="6 7" id="KW-0472">Membrane</keyword>
<dbReference type="GO" id="GO:0016887">
    <property type="term" value="F:ATP hydrolysis activity"/>
    <property type="evidence" value="ECO:0007669"/>
    <property type="project" value="InterPro"/>
</dbReference>
<feature type="transmembrane region" description="Helical" evidence="7">
    <location>
        <begin position="648"/>
        <end position="667"/>
    </location>
</feature>
<dbReference type="GO" id="GO:0046872">
    <property type="term" value="F:metal ion binding"/>
    <property type="evidence" value="ECO:0007669"/>
    <property type="project" value="UniProtKB-KW"/>
</dbReference>
<dbReference type="PANTHER" id="PTHR48085">
    <property type="entry name" value="CADMIUM/ZINC-TRANSPORTING ATPASE HMA2-RELATED"/>
    <property type="match status" value="1"/>
</dbReference>
<dbReference type="InterPro" id="IPR018303">
    <property type="entry name" value="ATPase_P-typ_P_site"/>
</dbReference>
<evidence type="ECO:0000259" key="8">
    <source>
        <dbReference type="Pfam" id="PF00122"/>
    </source>
</evidence>
<dbReference type="SFLD" id="SFLDF00027">
    <property type="entry name" value="p-type_atpase"/>
    <property type="match status" value="1"/>
</dbReference>
<dbReference type="PRINTS" id="PR00120">
    <property type="entry name" value="HATPASE"/>
</dbReference>
<dbReference type="NCBIfam" id="TIGR01525">
    <property type="entry name" value="ATPase-IB_hvy"/>
    <property type="match status" value="1"/>
</dbReference>
<dbReference type="STRING" id="1118060.GCA_000311845_01703"/>
<evidence type="ECO:0000313" key="10">
    <source>
        <dbReference type="Proteomes" id="UP000196560"/>
    </source>
</evidence>
<keyword evidence="3 7" id="KW-0812">Transmembrane</keyword>
<protein>
    <submittedName>
        <fullName evidence="9">Heavy metal translocating P-type ATPase</fullName>
    </submittedName>
</protein>
<evidence type="ECO:0000256" key="7">
    <source>
        <dbReference type="RuleBase" id="RU362081"/>
    </source>
</evidence>
<comment type="similarity">
    <text evidence="2 7">Belongs to the cation transport ATPase (P-type) (TC 3.A.3) family. Type IB subfamily.</text>
</comment>
<evidence type="ECO:0000256" key="6">
    <source>
        <dbReference type="ARBA" id="ARBA00023136"/>
    </source>
</evidence>
<dbReference type="Pfam" id="PF00702">
    <property type="entry name" value="Hydrolase"/>
    <property type="match status" value="1"/>
</dbReference>
<keyword evidence="7" id="KW-0067">ATP-binding</keyword>